<dbReference type="Pfam" id="PF07686">
    <property type="entry name" value="V-set"/>
    <property type="match status" value="1"/>
</dbReference>
<keyword evidence="4" id="KW-0472">Membrane</keyword>
<dbReference type="GeneID" id="110214297"/>
<keyword evidence="4" id="KW-1133">Transmembrane helix</keyword>
<dbReference type="InterPro" id="IPR036179">
    <property type="entry name" value="Ig-like_dom_sf"/>
</dbReference>
<keyword evidence="3" id="KW-1280">Immunoglobulin</keyword>
<keyword evidence="4" id="KW-0812">Transmembrane</keyword>
<dbReference type="Proteomes" id="UP000515140">
    <property type="component" value="Unplaced"/>
</dbReference>
<proteinExistence type="predicted"/>
<evidence type="ECO:0000256" key="3">
    <source>
        <dbReference type="ARBA" id="ARBA00043265"/>
    </source>
</evidence>
<dbReference type="InterPro" id="IPR013783">
    <property type="entry name" value="Ig-like_fold"/>
</dbReference>
<dbReference type="RefSeq" id="XP_020850785.1">
    <property type="nucleotide sequence ID" value="XM_020995126.1"/>
</dbReference>
<dbReference type="GO" id="GO:0002250">
    <property type="term" value="P:adaptive immune response"/>
    <property type="evidence" value="ECO:0007669"/>
    <property type="project" value="UniProtKB-KW"/>
</dbReference>
<dbReference type="InterPro" id="IPR007110">
    <property type="entry name" value="Ig-like_dom"/>
</dbReference>
<dbReference type="InterPro" id="IPR050199">
    <property type="entry name" value="IgHV"/>
</dbReference>
<dbReference type="SMART" id="SM00409">
    <property type="entry name" value="IG"/>
    <property type="match status" value="1"/>
</dbReference>
<name>A0A6P5KXU8_PHACI</name>
<dbReference type="InterPro" id="IPR003599">
    <property type="entry name" value="Ig_sub"/>
</dbReference>
<dbReference type="CDD" id="cd16095">
    <property type="entry name" value="IgV_H_TCR_mu"/>
    <property type="match status" value="1"/>
</dbReference>
<dbReference type="FunFam" id="2.60.40.10:FF:003230">
    <property type="entry name" value="Uncharacterized protein"/>
    <property type="match status" value="1"/>
</dbReference>
<evidence type="ECO:0000256" key="2">
    <source>
        <dbReference type="ARBA" id="ARBA00023130"/>
    </source>
</evidence>
<keyword evidence="6" id="KW-1185">Reference proteome</keyword>
<keyword evidence="1" id="KW-0391">Immunity</keyword>
<protein>
    <submittedName>
        <fullName evidence="7">Ig heavy chain Mem5-like isoform X2</fullName>
    </submittedName>
</protein>
<dbReference type="SUPFAM" id="SSF48726">
    <property type="entry name" value="Immunoglobulin"/>
    <property type="match status" value="1"/>
</dbReference>
<dbReference type="GO" id="GO:0005576">
    <property type="term" value="C:extracellular region"/>
    <property type="evidence" value="ECO:0007669"/>
    <property type="project" value="UniProtKB-ARBA"/>
</dbReference>
<sequence>MDGLPLLTLSPILLHSVEETVLTESGGGPQQAGKTLNLKCQTSGFEFKTSKLGWYLWAPGRAPLWLTSLHSSSTDATEDRITTSREDTGSQIFLKIEGLGLRDSGQYHCARRVGNGDDTDKLVFGRGTDVTVEPAQAPTLVPMANGTYSAVQIGRVGENDTVTCSVKHLGKEIHVSHKPDHTGPDPGIACKQNLMGGPEQGNKLLLSVMGLRLLFVKIVAINVLFTTMALIF</sequence>
<evidence type="ECO:0000256" key="1">
    <source>
        <dbReference type="ARBA" id="ARBA00022859"/>
    </source>
</evidence>
<dbReference type="PROSITE" id="PS50835">
    <property type="entry name" value="IG_LIKE"/>
    <property type="match status" value="1"/>
</dbReference>
<feature type="domain" description="Ig-like" evidence="5">
    <location>
        <begin position="5"/>
        <end position="109"/>
    </location>
</feature>
<evidence type="ECO:0000313" key="7">
    <source>
        <dbReference type="RefSeq" id="XP_020850785.1"/>
    </source>
</evidence>
<reference evidence="7" key="1">
    <citation type="submission" date="2025-08" db="UniProtKB">
        <authorList>
            <consortium name="RefSeq"/>
        </authorList>
    </citation>
    <scope>IDENTIFICATION</scope>
    <source>
        <tissue evidence="7">Spleen</tissue>
    </source>
</reference>
<dbReference type="Gene3D" id="2.60.40.10">
    <property type="entry name" value="Immunoglobulins"/>
    <property type="match status" value="2"/>
</dbReference>
<gene>
    <name evidence="7" type="primary">LOC110214297</name>
</gene>
<dbReference type="GO" id="GO:0019814">
    <property type="term" value="C:immunoglobulin complex"/>
    <property type="evidence" value="ECO:0007669"/>
    <property type="project" value="UniProtKB-KW"/>
</dbReference>
<evidence type="ECO:0000256" key="4">
    <source>
        <dbReference type="SAM" id="Phobius"/>
    </source>
</evidence>
<evidence type="ECO:0000259" key="5">
    <source>
        <dbReference type="PROSITE" id="PS50835"/>
    </source>
</evidence>
<keyword evidence="2" id="KW-1064">Adaptive immunity</keyword>
<accession>A0A6P5KXU8</accession>
<evidence type="ECO:0000313" key="6">
    <source>
        <dbReference type="Proteomes" id="UP000515140"/>
    </source>
</evidence>
<dbReference type="PANTHER" id="PTHR23266">
    <property type="entry name" value="IMMUNOGLOBULIN HEAVY CHAIN"/>
    <property type="match status" value="1"/>
</dbReference>
<dbReference type="AlphaFoldDB" id="A0A6P5KXU8"/>
<organism evidence="6 7">
    <name type="scientific">Phascolarctos cinereus</name>
    <name type="common">Koala</name>
    <dbReference type="NCBI Taxonomy" id="38626"/>
    <lineage>
        <taxon>Eukaryota</taxon>
        <taxon>Metazoa</taxon>
        <taxon>Chordata</taxon>
        <taxon>Craniata</taxon>
        <taxon>Vertebrata</taxon>
        <taxon>Euteleostomi</taxon>
        <taxon>Mammalia</taxon>
        <taxon>Metatheria</taxon>
        <taxon>Diprotodontia</taxon>
        <taxon>Phascolarctidae</taxon>
        <taxon>Phascolarctos</taxon>
    </lineage>
</organism>
<feature type="transmembrane region" description="Helical" evidence="4">
    <location>
        <begin position="213"/>
        <end position="231"/>
    </location>
</feature>
<dbReference type="SMART" id="SM00406">
    <property type="entry name" value="IGv"/>
    <property type="match status" value="1"/>
</dbReference>
<dbReference type="InterPro" id="IPR013106">
    <property type="entry name" value="Ig_V-set"/>
</dbReference>